<name>A0A9P5NGA9_GYMJU</name>
<dbReference type="AlphaFoldDB" id="A0A9P5NGA9"/>
<dbReference type="Proteomes" id="UP000724874">
    <property type="component" value="Unassembled WGS sequence"/>
</dbReference>
<feature type="non-terminal residue" evidence="1">
    <location>
        <position position="126"/>
    </location>
</feature>
<accession>A0A9P5NGA9</accession>
<evidence type="ECO:0000313" key="2">
    <source>
        <dbReference type="Proteomes" id="UP000724874"/>
    </source>
</evidence>
<sequence>ERPLADVISETFPPFDAQSRIAQPFSDSEARDATFHEGALLKAILETHAWAASRPKHESAVEGQKLEERIAHVMDTEREQGMCSPRPTSQSSFSSSFYRFRIVEQTREKLGEFVRKMKTALAALTG</sequence>
<reference evidence="1" key="1">
    <citation type="submission" date="2020-11" db="EMBL/GenBank/DDBJ databases">
        <authorList>
            <consortium name="DOE Joint Genome Institute"/>
            <person name="Ahrendt S."/>
            <person name="Riley R."/>
            <person name="Andreopoulos W."/>
            <person name="LaButti K."/>
            <person name="Pangilinan J."/>
            <person name="Ruiz-duenas F.J."/>
            <person name="Barrasa J.M."/>
            <person name="Sanchez-Garcia M."/>
            <person name="Camarero S."/>
            <person name="Miyauchi S."/>
            <person name="Serrano A."/>
            <person name="Linde D."/>
            <person name="Babiker R."/>
            <person name="Drula E."/>
            <person name="Ayuso-Fernandez I."/>
            <person name="Pacheco R."/>
            <person name="Padilla G."/>
            <person name="Ferreira P."/>
            <person name="Barriuso J."/>
            <person name="Kellner H."/>
            <person name="Castanera R."/>
            <person name="Alfaro M."/>
            <person name="Ramirez L."/>
            <person name="Pisabarro A.G."/>
            <person name="Kuo A."/>
            <person name="Tritt A."/>
            <person name="Lipzen A."/>
            <person name="He G."/>
            <person name="Yan M."/>
            <person name="Ng V."/>
            <person name="Cullen D."/>
            <person name="Martin F."/>
            <person name="Rosso M.-N."/>
            <person name="Henrissat B."/>
            <person name="Hibbett D."/>
            <person name="Martinez A.T."/>
            <person name="Grigoriev I.V."/>
        </authorList>
    </citation>
    <scope>NUCLEOTIDE SEQUENCE</scope>
    <source>
        <strain evidence="1">AH 44721</strain>
    </source>
</reference>
<comment type="caution">
    <text evidence="1">The sequence shown here is derived from an EMBL/GenBank/DDBJ whole genome shotgun (WGS) entry which is preliminary data.</text>
</comment>
<protein>
    <submittedName>
        <fullName evidence="1">Uncharacterized protein</fullName>
    </submittedName>
</protein>
<organism evidence="1 2">
    <name type="scientific">Gymnopilus junonius</name>
    <name type="common">Spectacular rustgill mushroom</name>
    <name type="synonym">Gymnopilus spectabilis subsp. junonius</name>
    <dbReference type="NCBI Taxonomy" id="109634"/>
    <lineage>
        <taxon>Eukaryota</taxon>
        <taxon>Fungi</taxon>
        <taxon>Dikarya</taxon>
        <taxon>Basidiomycota</taxon>
        <taxon>Agaricomycotina</taxon>
        <taxon>Agaricomycetes</taxon>
        <taxon>Agaricomycetidae</taxon>
        <taxon>Agaricales</taxon>
        <taxon>Agaricineae</taxon>
        <taxon>Hymenogastraceae</taxon>
        <taxon>Gymnopilus</taxon>
    </lineage>
</organism>
<feature type="non-terminal residue" evidence="1">
    <location>
        <position position="1"/>
    </location>
</feature>
<dbReference type="OrthoDB" id="3224400at2759"/>
<keyword evidence="2" id="KW-1185">Reference proteome</keyword>
<proteinExistence type="predicted"/>
<dbReference type="EMBL" id="JADNYJ010000105">
    <property type="protein sequence ID" value="KAF8884904.1"/>
    <property type="molecule type" value="Genomic_DNA"/>
</dbReference>
<gene>
    <name evidence="1" type="ORF">CPB84DRAFT_1655101</name>
</gene>
<evidence type="ECO:0000313" key="1">
    <source>
        <dbReference type="EMBL" id="KAF8884904.1"/>
    </source>
</evidence>